<feature type="compositionally biased region" description="Polar residues" evidence="1">
    <location>
        <begin position="195"/>
        <end position="209"/>
    </location>
</feature>
<evidence type="ECO:0000256" key="1">
    <source>
        <dbReference type="SAM" id="MobiDB-lite"/>
    </source>
</evidence>
<feature type="region of interest" description="Disordered" evidence="1">
    <location>
        <begin position="22"/>
        <end position="395"/>
    </location>
</feature>
<sequence>MSPCPLEPSLSRAEGPVVVLLAPSAQRGPTPAPACRPGGGGEGPRGRPGPKPILSPSPVSRKSPLPPSPAGGAGRRSMKESAPGSAGTQRDLDSVRPDAVRKDDPNLRAPRGMSRGRRAIDSHPGATEASQSAPDVKTAEPEGSTKTRGRSCKVSSSDSTATEMTRTAEAMEPKFVETPAPTTNRTRGRSRKVNDLNSTAAEVDQSTEILETPGVETPAPKENSRARGRSRKIGDSGSTTTEVEQTTDNVRTSSVETPAPKANSRARGRGRKISDSAIATTEAAQTAEAVGTGAKAEPSKSTGRDRGQKRALEVEGEEVSGSFKVPRGRSRRGGRGAGEQEERRYMRRRRTLNPVHLRVRREGLLRRGRRDSRRRMRKPRVFQSRKWKEASRPWP</sequence>
<comment type="caution">
    <text evidence="2">The sequence shown here is derived from an EMBL/GenBank/DDBJ whole genome shotgun (WGS) entry which is preliminary data.</text>
</comment>
<feature type="compositionally biased region" description="Polar residues" evidence="1">
    <location>
        <begin position="236"/>
        <end position="256"/>
    </location>
</feature>
<evidence type="ECO:0000313" key="2">
    <source>
        <dbReference type="EMBL" id="KAG5856239.1"/>
    </source>
</evidence>
<protein>
    <submittedName>
        <fullName evidence="2">Uncharacterized protein</fullName>
    </submittedName>
</protein>
<reference evidence="2" key="1">
    <citation type="submission" date="2021-01" db="EMBL/GenBank/DDBJ databases">
        <title>A chromosome-scale assembly of European eel, Anguilla anguilla.</title>
        <authorList>
            <person name="Henkel C."/>
            <person name="Jong-Raadsen S.A."/>
            <person name="Dufour S."/>
            <person name="Weltzien F.-A."/>
            <person name="Palstra A.P."/>
            <person name="Pelster B."/>
            <person name="Spaink H.P."/>
            <person name="Van Den Thillart G.E."/>
            <person name="Jansen H."/>
            <person name="Zahm M."/>
            <person name="Klopp C."/>
            <person name="Cedric C."/>
            <person name="Louis A."/>
            <person name="Berthelot C."/>
            <person name="Parey E."/>
            <person name="Roest Crollius H."/>
            <person name="Montfort J."/>
            <person name="Robinson-Rechavi M."/>
            <person name="Bucao C."/>
            <person name="Bouchez O."/>
            <person name="Gislard M."/>
            <person name="Lluch J."/>
            <person name="Milhes M."/>
            <person name="Lampietro C."/>
            <person name="Lopez Roques C."/>
            <person name="Donnadieu C."/>
            <person name="Braasch I."/>
            <person name="Desvignes T."/>
            <person name="Postlethwait J."/>
            <person name="Bobe J."/>
            <person name="Guiguen Y."/>
            <person name="Dirks R."/>
        </authorList>
    </citation>
    <scope>NUCLEOTIDE SEQUENCE</scope>
    <source>
        <strain evidence="2">Tag_6206</strain>
        <tissue evidence="2">Liver</tissue>
    </source>
</reference>
<feature type="compositionally biased region" description="Low complexity" evidence="1">
    <location>
        <begin position="27"/>
        <end position="36"/>
    </location>
</feature>
<feature type="compositionally biased region" description="Basic and acidic residues" evidence="1">
    <location>
        <begin position="302"/>
        <end position="313"/>
    </location>
</feature>
<organism evidence="2 3">
    <name type="scientific">Anguilla anguilla</name>
    <name type="common">European freshwater eel</name>
    <name type="synonym">Muraena anguilla</name>
    <dbReference type="NCBI Taxonomy" id="7936"/>
    <lineage>
        <taxon>Eukaryota</taxon>
        <taxon>Metazoa</taxon>
        <taxon>Chordata</taxon>
        <taxon>Craniata</taxon>
        <taxon>Vertebrata</taxon>
        <taxon>Euteleostomi</taxon>
        <taxon>Actinopterygii</taxon>
        <taxon>Neopterygii</taxon>
        <taxon>Teleostei</taxon>
        <taxon>Anguilliformes</taxon>
        <taxon>Anguillidae</taxon>
        <taxon>Anguilla</taxon>
    </lineage>
</organism>
<feature type="compositionally biased region" description="Basic and acidic residues" evidence="1">
    <location>
        <begin position="386"/>
        <end position="395"/>
    </location>
</feature>
<dbReference type="EMBL" id="JAFIRN010000001">
    <property type="protein sequence ID" value="KAG5856239.1"/>
    <property type="molecule type" value="Genomic_DNA"/>
</dbReference>
<feature type="compositionally biased region" description="Basic and acidic residues" evidence="1">
    <location>
        <begin position="90"/>
        <end position="106"/>
    </location>
</feature>
<keyword evidence="3" id="KW-1185">Reference proteome</keyword>
<evidence type="ECO:0000313" key="3">
    <source>
        <dbReference type="Proteomes" id="UP001044222"/>
    </source>
</evidence>
<feature type="compositionally biased region" description="Basic residues" evidence="1">
    <location>
        <begin position="366"/>
        <end position="385"/>
    </location>
</feature>
<proteinExistence type="predicted"/>
<name>A0A9D3MWI7_ANGAN</name>
<dbReference type="Proteomes" id="UP001044222">
    <property type="component" value="Unassembled WGS sequence"/>
</dbReference>
<accession>A0A9D3MWI7</accession>
<feature type="compositionally biased region" description="Low complexity" evidence="1">
    <location>
        <begin position="277"/>
        <end position="294"/>
    </location>
</feature>
<gene>
    <name evidence="2" type="ORF">ANANG_G00005940</name>
</gene>
<dbReference type="AlphaFoldDB" id="A0A9D3MWI7"/>